<dbReference type="InterPro" id="IPR045857">
    <property type="entry name" value="O16G_dom_2"/>
</dbReference>
<feature type="non-terminal residue" evidence="4">
    <location>
        <position position="173"/>
    </location>
</feature>
<dbReference type="OrthoDB" id="1740265at2759"/>
<dbReference type="STRING" id="407821.A0A087UJV2"/>
<name>A0A087UJV2_STEMI</name>
<evidence type="ECO:0000313" key="5">
    <source>
        <dbReference type="Proteomes" id="UP000054359"/>
    </source>
</evidence>
<dbReference type="InterPro" id="IPR006047">
    <property type="entry name" value="GH13_cat_dom"/>
</dbReference>
<evidence type="ECO:0000256" key="1">
    <source>
        <dbReference type="ARBA" id="ARBA00001657"/>
    </source>
</evidence>
<dbReference type="Gene3D" id="3.90.400.10">
    <property type="entry name" value="Oligo-1,6-glucosidase, Domain 2"/>
    <property type="match status" value="1"/>
</dbReference>
<dbReference type="GO" id="GO:0004558">
    <property type="term" value="F:alpha-1,4-glucosidase activity"/>
    <property type="evidence" value="ECO:0007669"/>
    <property type="project" value="UniProtKB-EC"/>
</dbReference>
<dbReference type="Gene3D" id="3.20.20.80">
    <property type="entry name" value="Glycosidases"/>
    <property type="match status" value="1"/>
</dbReference>
<dbReference type="SUPFAM" id="SSF51445">
    <property type="entry name" value="(Trans)glycosidases"/>
    <property type="match status" value="1"/>
</dbReference>
<evidence type="ECO:0000313" key="4">
    <source>
        <dbReference type="EMBL" id="KFM77641.1"/>
    </source>
</evidence>
<gene>
    <name evidence="4" type="ORF">X975_10661</name>
</gene>
<dbReference type="EC" id="3.2.1.20" evidence="2"/>
<dbReference type="Pfam" id="PF00128">
    <property type="entry name" value="Alpha-amylase"/>
    <property type="match status" value="1"/>
</dbReference>
<feature type="domain" description="Glycosyl hydrolase family 13 catalytic" evidence="3">
    <location>
        <begin position="6"/>
        <end position="98"/>
    </location>
</feature>
<accession>A0A087UJV2</accession>
<evidence type="ECO:0000259" key="3">
    <source>
        <dbReference type="Pfam" id="PF00128"/>
    </source>
</evidence>
<comment type="catalytic activity">
    <reaction evidence="1">
        <text>Hydrolysis of terminal, non-reducing (1-&gt;4)-linked alpha-D-glucose residues with release of alpha-D-glucose.</text>
        <dbReference type="EC" id="3.2.1.20"/>
    </reaction>
</comment>
<evidence type="ECO:0000256" key="2">
    <source>
        <dbReference type="ARBA" id="ARBA00012741"/>
    </source>
</evidence>
<reference evidence="4 5" key="1">
    <citation type="submission" date="2013-11" db="EMBL/GenBank/DDBJ databases">
        <title>Genome sequencing of Stegodyphus mimosarum.</title>
        <authorList>
            <person name="Bechsgaard J."/>
        </authorList>
    </citation>
    <scope>NUCLEOTIDE SEQUENCE [LARGE SCALE GENOMIC DNA]</scope>
</reference>
<dbReference type="PANTHER" id="PTHR10357">
    <property type="entry name" value="ALPHA-AMYLASE FAMILY MEMBER"/>
    <property type="match status" value="1"/>
</dbReference>
<organism evidence="4 5">
    <name type="scientific">Stegodyphus mimosarum</name>
    <name type="common">African social velvet spider</name>
    <dbReference type="NCBI Taxonomy" id="407821"/>
    <lineage>
        <taxon>Eukaryota</taxon>
        <taxon>Metazoa</taxon>
        <taxon>Ecdysozoa</taxon>
        <taxon>Arthropoda</taxon>
        <taxon>Chelicerata</taxon>
        <taxon>Arachnida</taxon>
        <taxon>Araneae</taxon>
        <taxon>Araneomorphae</taxon>
        <taxon>Entelegynae</taxon>
        <taxon>Eresoidea</taxon>
        <taxon>Eresidae</taxon>
        <taxon>Stegodyphus</taxon>
    </lineage>
</organism>
<sequence>MNPSVTSDQHTWAAHWLLHRPGRYEHYYVNVTEDEEEPPLESNPDYSDQSWTPPHRTFGNHLYLNWSNTHLQREMREVMEFWLSQGVDGFYMKHLENLHVVDEAHVASAIHQWRYVLDKYSVNSTRKILMVSHATMEHLKAVMDSLSYMTLPSFIDLVDASINLVVNGSVQDI</sequence>
<dbReference type="AlphaFoldDB" id="A0A087UJV2"/>
<proteinExistence type="predicted"/>
<dbReference type="EMBL" id="KK120151">
    <property type="protein sequence ID" value="KFM77641.1"/>
    <property type="molecule type" value="Genomic_DNA"/>
</dbReference>
<protein>
    <recommendedName>
        <fullName evidence="2">alpha-glucosidase</fullName>
        <ecNumber evidence="2">3.2.1.20</ecNumber>
    </recommendedName>
</protein>
<dbReference type="InterPro" id="IPR017853">
    <property type="entry name" value="GH"/>
</dbReference>
<keyword evidence="5" id="KW-1185">Reference proteome</keyword>
<dbReference type="PANTHER" id="PTHR10357:SF179">
    <property type="entry name" value="NEUTRAL AND BASIC AMINO ACID TRANSPORT PROTEIN RBAT"/>
    <property type="match status" value="1"/>
</dbReference>
<dbReference type="Proteomes" id="UP000054359">
    <property type="component" value="Unassembled WGS sequence"/>
</dbReference>
<dbReference type="GO" id="GO:0005975">
    <property type="term" value="P:carbohydrate metabolic process"/>
    <property type="evidence" value="ECO:0007669"/>
    <property type="project" value="InterPro"/>
</dbReference>